<evidence type="ECO:0000259" key="1">
    <source>
        <dbReference type="PROSITE" id="PS51819"/>
    </source>
</evidence>
<dbReference type="PANTHER" id="PTHR36503">
    <property type="entry name" value="BLR2520 PROTEIN"/>
    <property type="match status" value="1"/>
</dbReference>
<evidence type="ECO:0000313" key="2">
    <source>
        <dbReference type="EMBL" id="TFD68422.1"/>
    </source>
</evidence>
<proteinExistence type="predicted"/>
<reference evidence="2 3" key="1">
    <citation type="submission" date="2019-03" db="EMBL/GenBank/DDBJ databases">
        <title>Genomics of glacier-inhabiting Cryobacterium strains.</title>
        <authorList>
            <person name="Liu Q."/>
            <person name="Xin Y.-H."/>
        </authorList>
    </citation>
    <scope>NUCLEOTIDE SEQUENCE [LARGE SCALE GENOMIC DNA]</scope>
    <source>
        <strain evidence="2 3">Hz16</strain>
    </source>
</reference>
<dbReference type="RefSeq" id="WP_134552990.1">
    <property type="nucleotide sequence ID" value="NZ_SOHL01000027.1"/>
</dbReference>
<dbReference type="InterPro" id="IPR037523">
    <property type="entry name" value="VOC_core"/>
</dbReference>
<dbReference type="Gene3D" id="3.10.180.10">
    <property type="entry name" value="2,3-Dihydroxybiphenyl 1,2-Dioxygenase, domain 1"/>
    <property type="match status" value="1"/>
</dbReference>
<dbReference type="Pfam" id="PF22677">
    <property type="entry name" value="Ble-like_N"/>
    <property type="match status" value="1"/>
</dbReference>
<sequence length="147" mass="16154">MVTSIFVNLPTSDLERSKAFYSGLGWGINPLFSDENAACVVIDENLYLMVLTRDFFSSFTDKPIVDPKTALQVETAFSRDSRADVDAILEKAVAAGGTEHREPQDYGFMYARDFEDPDGNLFSALWMDPVAARIGPEAFAALQSTGV</sequence>
<dbReference type="PANTHER" id="PTHR36503:SF2">
    <property type="entry name" value="BLR2408 PROTEIN"/>
    <property type="match status" value="1"/>
</dbReference>
<dbReference type="EMBL" id="SOHL01000027">
    <property type="protein sequence ID" value="TFD68422.1"/>
    <property type="molecule type" value="Genomic_DNA"/>
</dbReference>
<gene>
    <name evidence="2" type="ORF">E3T50_14950</name>
</gene>
<dbReference type="SUPFAM" id="SSF54593">
    <property type="entry name" value="Glyoxalase/Bleomycin resistance protein/Dihydroxybiphenyl dioxygenase"/>
    <property type="match status" value="1"/>
</dbReference>
<evidence type="ECO:0000313" key="3">
    <source>
        <dbReference type="Proteomes" id="UP000297983"/>
    </source>
</evidence>
<dbReference type="InterPro" id="IPR053863">
    <property type="entry name" value="Glyoxy/Ble-like_N"/>
</dbReference>
<protein>
    <submittedName>
        <fullName evidence="2">Glyoxalase</fullName>
    </submittedName>
</protein>
<dbReference type="AlphaFoldDB" id="A0A4R9ASY0"/>
<dbReference type="InterPro" id="IPR029068">
    <property type="entry name" value="Glyas_Bleomycin-R_OHBP_Dase"/>
</dbReference>
<organism evidence="2 3">
    <name type="scientific">Cryobacterium gelidum</name>
    <dbReference type="NCBI Taxonomy" id="1259164"/>
    <lineage>
        <taxon>Bacteria</taxon>
        <taxon>Bacillati</taxon>
        <taxon>Actinomycetota</taxon>
        <taxon>Actinomycetes</taxon>
        <taxon>Micrococcales</taxon>
        <taxon>Microbacteriaceae</taxon>
        <taxon>Cryobacterium</taxon>
    </lineage>
</organism>
<comment type="caution">
    <text evidence="2">The sequence shown here is derived from an EMBL/GenBank/DDBJ whole genome shotgun (WGS) entry which is preliminary data.</text>
</comment>
<dbReference type="PROSITE" id="PS51819">
    <property type="entry name" value="VOC"/>
    <property type="match status" value="1"/>
</dbReference>
<dbReference type="Proteomes" id="UP000297983">
    <property type="component" value="Unassembled WGS sequence"/>
</dbReference>
<keyword evidence="3" id="KW-1185">Reference proteome</keyword>
<name>A0A4R9ASY0_9MICO</name>
<feature type="domain" description="VOC" evidence="1">
    <location>
        <begin position="3"/>
        <end position="127"/>
    </location>
</feature>
<accession>A0A4R9ASY0</accession>